<sequence>MVDVINNHGLLYKCSLHFSIIGLILLNLKSFVFCRPRGVAVFGGGGSGHYAEVSENWGVLSQPTKVLLYIFCAIICILLAIGIYRLVKWCIA</sequence>
<keyword evidence="1" id="KW-1133">Transmembrane helix</keyword>
<evidence type="ECO:0000313" key="2">
    <source>
        <dbReference type="EMBL" id="KAG8188506.1"/>
    </source>
</evidence>
<proteinExistence type="predicted"/>
<dbReference type="AlphaFoldDB" id="A0AAV6UZ04"/>
<comment type="caution">
    <text evidence="2">The sequence shown here is derived from an EMBL/GenBank/DDBJ whole genome shotgun (WGS) entry which is preliminary data.</text>
</comment>
<gene>
    <name evidence="2" type="ORF">JTE90_008071</name>
</gene>
<organism evidence="2 3">
    <name type="scientific">Oedothorax gibbosus</name>
    <dbReference type="NCBI Taxonomy" id="931172"/>
    <lineage>
        <taxon>Eukaryota</taxon>
        <taxon>Metazoa</taxon>
        <taxon>Ecdysozoa</taxon>
        <taxon>Arthropoda</taxon>
        <taxon>Chelicerata</taxon>
        <taxon>Arachnida</taxon>
        <taxon>Araneae</taxon>
        <taxon>Araneomorphae</taxon>
        <taxon>Entelegynae</taxon>
        <taxon>Araneoidea</taxon>
        <taxon>Linyphiidae</taxon>
        <taxon>Erigoninae</taxon>
        <taxon>Oedothorax</taxon>
    </lineage>
</organism>
<dbReference type="Proteomes" id="UP000827092">
    <property type="component" value="Unassembled WGS sequence"/>
</dbReference>
<reference evidence="2 3" key="1">
    <citation type="journal article" date="2022" name="Nat. Ecol. Evol.">
        <title>A masculinizing supergene underlies an exaggerated male reproductive morph in a spider.</title>
        <authorList>
            <person name="Hendrickx F."/>
            <person name="De Corte Z."/>
            <person name="Sonet G."/>
            <person name="Van Belleghem S.M."/>
            <person name="Kostlbacher S."/>
            <person name="Vangestel C."/>
        </authorList>
    </citation>
    <scope>NUCLEOTIDE SEQUENCE [LARGE SCALE GENOMIC DNA]</scope>
    <source>
        <strain evidence="2">W744_W776</strain>
    </source>
</reference>
<evidence type="ECO:0000256" key="1">
    <source>
        <dbReference type="SAM" id="Phobius"/>
    </source>
</evidence>
<accession>A0AAV6UZ04</accession>
<dbReference type="EMBL" id="JAFNEN010000238">
    <property type="protein sequence ID" value="KAG8188506.1"/>
    <property type="molecule type" value="Genomic_DNA"/>
</dbReference>
<keyword evidence="1" id="KW-0812">Transmembrane</keyword>
<feature type="transmembrane region" description="Helical" evidence="1">
    <location>
        <begin position="66"/>
        <end position="87"/>
    </location>
</feature>
<keyword evidence="1" id="KW-0472">Membrane</keyword>
<keyword evidence="3" id="KW-1185">Reference proteome</keyword>
<evidence type="ECO:0000313" key="3">
    <source>
        <dbReference type="Proteomes" id="UP000827092"/>
    </source>
</evidence>
<name>A0AAV6UZ04_9ARAC</name>
<protein>
    <submittedName>
        <fullName evidence="2">Uncharacterized protein</fullName>
    </submittedName>
</protein>